<accession>A0A8C2A7B5</accession>
<reference evidence="7" key="1">
    <citation type="submission" date="2025-08" db="UniProtKB">
        <authorList>
            <consortium name="Ensembl"/>
        </authorList>
    </citation>
    <scope>IDENTIFICATION</scope>
</reference>
<dbReference type="CDD" id="cd00033">
    <property type="entry name" value="CCP"/>
    <property type="match status" value="3"/>
</dbReference>
<evidence type="ECO:0000313" key="8">
    <source>
        <dbReference type="Proteomes" id="UP000694700"/>
    </source>
</evidence>
<name>A0A8C2A7B5_CYPCA</name>
<comment type="caution">
    <text evidence="5">Lacks conserved residue(s) required for the propagation of feature annotation.</text>
</comment>
<dbReference type="InterPro" id="IPR000436">
    <property type="entry name" value="Sushi_SCR_CCP_dom"/>
</dbReference>
<evidence type="ECO:0000259" key="6">
    <source>
        <dbReference type="PROSITE" id="PS50923"/>
    </source>
</evidence>
<evidence type="ECO:0000256" key="1">
    <source>
        <dbReference type="ARBA" id="ARBA00004328"/>
    </source>
</evidence>
<dbReference type="Ensembl" id="ENSCCRT00015104519.1">
    <property type="protein sequence ID" value="ENSCCRP00015101253.1"/>
    <property type="gene ID" value="ENSCCRG00015040559.1"/>
</dbReference>
<comment type="subcellular location">
    <subcellularLocation>
        <location evidence="1">Virion</location>
    </subcellularLocation>
</comment>
<proteinExistence type="predicted"/>
<evidence type="ECO:0000256" key="4">
    <source>
        <dbReference type="ARBA" id="ARBA00023157"/>
    </source>
</evidence>
<organism evidence="7 8">
    <name type="scientific">Cyprinus carpio</name>
    <name type="common">Common carp</name>
    <dbReference type="NCBI Taxonomy" id="7962"/>
    <lineage>
        <taxon>Eukaryota</taxon>
        <taxon>Metazoa</taxon>
        <taxon>Chordata</taxon>
        <taxon>Craniata</taxon>
        <taxon>Vertebrata</taxon>
        <taxon>Euteleostomi</taxon>
        <taxon>Actinopterygii</taxon>
        <taxon>Neopterygii</taxon>
        <taxon>Teleostei</taxon>
        <taxon>Ostariophysi</taxon>
        <taxon>Cypriniformes</taxon>
        <taxon>Cyprinidae</taxon>
        <taxon>Cyprininae</taxon>
        <taxon>Cyprinus</taxon>
    </lineage>
</organism>
<dbReference type="Proteomes" id="UP000694700">
    <property type="component" value="Unplaced"/>
</dbReference>
<feature type="domain" description="Sushi" evidence="6">
    <location>
        <begin position="203"/>
        <end position="266"/>
    </location>
</feature>
<sequence length="317" mass="35667">MERLPDIEGPKCGACGVCLIFLFLEEMCVTKLTVNMRLNGHPGSGSTSQGQNKITCHKTINAFFVIFFFFSSTEVTCEGEQLINVDIVVGNPGKAPPYKPGHILVFRCTDVKLKMHGQQVIECLSNGKWDYPYPKCGDVTCLLNTKKENIKMDRFPDFECPVTPGYNLTFSCNGQGLILKGQREITCQSNGEWSSPFPKCHTTSCGPPPDVNDADTIELKKHEYNTGERVEYSCFNKYTLDLRPPFSRYLTCEQGEWRGTIKGIELAYVNPQKMFAPHNDYITFACQRGKDLVGVRELRQQCNDGVITLPECVRRGE</sequence>
<keyword evidence="3" id="KW-0732">Signal</keyword>
<dbReference type="InterPro" id="IPR051503">
    <property type="entry name" value="ComplSys_Reg/VirEntry_Med"/>
</dbReference>
<dbReference type="PANTHER" id="PTHR45785:SF2">
    <property type="entry name" value="COMPLEMENT FACTOR H-RELATED"/>
    <property type="match status" value="1"/>
</dbReference>
<dbReference type="PANTHER" id="PTHR45785">
    <property type="entry name" value="COMPLEMENT FACTOR H-RELATED"/>
    <property type="match status" value="1"/>
</dbReference>
<feature type="domain" description="Sushi" evidence="6">
    <location>
        <begin position="75"/>
        <end position="138"/>
    </location>
</feature>
<dbReference type="InterPro" id="IPR035976">
    <property type="entry name" value="Sushi/SCR/CCP_sf"/>
</dbReference>
<dbReference type="Gene3D" id="2.10.70.10">
    <property type="entry name" value="Complement Module, domain 1"/>
    <property type="match status" value="4"/>
</dbReference>
<keyword evidence="4" id="KW-1015">Disulfide bond</keyword>
<dbReference type="SUPFAM" id="SSF57535">
    <property type="entry name" value="Complement control module/SCR domain"/>
    <property type="match status" value="4"/>
</dbReference>
<dbReference type="SMART" id="SM00032">
    <property type="entry name" value="CCP"/>
    <property type="match status" value="3"/>
</dbReference>
<dbReference type="Pfam" id="PF00084">
    <property type="entry name" value="Sushi"/>
    <property type="match status" value="3"/>
</dbReference>
<keyword evidence="2 5" id="KW-0768">Sushi</keyword>
<evidence type="ECO:0000256" key="2">
    <source>
        <dbReference type="ARBA" id="ARBA00022659"/>
    </source>
</evidence>
<evidence type="ECO:0000256" key="3">
    <source>
        <dbReference type="ARBA" id="ARBA00022729"/>
    </source>
</evidence>
<protein>
    <recommendedName>
        <fullName evidence="6">Sushi domain-containing protein</fullName>
    </recommendedName>
</protein>
<dbReference type="AlphaFoldDB" id="A0A8C2A7B5"/>
<dbReference type="PROSITE" id="PS50923">
    <property type="entry name" value="SUSHI"/>
    <property type="match status" value="3"/>
</dbReference>
<feature type="domain" description="Sushi" evidence="6">
    <location>
        <begin position="139"/>
        <end position="202"/>
    </location>
</feature>
<evidence type="ECO:0000313" key="7">
    <source>
        <dbReference type="Ensembl" id="ENSCCRP00015101253.1"/>
    </source>
</evidence>
<evidence type="ECO:0000256" key="5">
    <source>
        <dbReference type="PROSITE-ProRule" id="PRU00302"/>
    </source>
</evidence>